<reference evidence="2 3" key="1">
    <citation type="journal article" date="2019" name="Emerg. Microbes Infect.">
        <title>Comprehensive subspecies identification of 175 nontuberculous mycobacteria species based on 7547 genomic profiles.</title>
        <authorList>
            <person name="Matsumoto Y."/>
            <person name="Kinjo T."/>
            <person name="Motooka D."/>
            <person name="Nabeya D."/>
            <person name="Jung N."/>
            <person name="Uechi K."/>
            <person name="Horii T."/>
            <person name="Iida T."/>
            <person name="Fujita J."/>
            <person name="Nakamura S."/>
        </authorList>
    </citation>
    <scope>NUCLEOTIDE SEQUENCE [LARGE SCALE GENOMIC DNA]</scope>
    <source>
        <strain evidence="2 3">JCM 30996</strain>
    </source>
</reference>
<dbReference type="EMBL" id="BLLB01000002">
    <property type="protein sequence ID" value="GFH02798.1"/>
    <property type="molecule type" value="Genomic_DNA"/>
</dbReference>
<dbReference type="Proteomes" id="UP000465304">
    <property type="component" value="Unassembled WGS sequence"/>
</dbReference>
<dbReference type="AlphaFoldDB" id="A0A7I9ZQ48"/>
<comment type="caution">
    <text evidence="2">The sequence shown here is derived from an EMBL/GenBank/DDBJ whole genome shotgun (WGS) entry which is preliminary data.</text>
</comment>
<proteinExistence type="predicted"/>
<feature type="region of interest" description="Disordered" evidence="1">
    <location>
        <begin position="264"/>
        <end position="286"/>
    </location>
</feature>
<evidence type="ECO:0000313" key="2">
    <source>
        <dbReference type="EMBL" id="GFH02798.1"/>
    </source>
</evidence>
<evidence type="ECO:0000256" key="1">
    <source>
        <dbReference type="SAM" id="MobiDB-lite"/>
    </source>
</evidence>
<sequence>MTTKTMQARLDALELELLPKDYFTAQEVAAQAHQRLSTLPGPPAADPALAPLATGMISDEWLDQVVAQKTATPLWEIRRGALLSVLKEANGRSEYLYNENRDHFLAALHEELQTFLGHAEKVVDDLGDCATAAEAIANDRTAQWKRLTELTNDYAVLREHQMRHVDPRTRFDCAPPDGGEDHASDLYLKNLDDIWPLWKTPGVETARFVHVNGTKPRFEPWPSDPTQQLRWLVTSAAEPWIPTSSELTQHLKDRQDRANPIAKVRSGRPDLPAPRQTFNGSFLGGR</sequence>
<evidence type="ECO:0000313" key="3">
    <source>
        <dbReference type="Proteomes" id="UP000465304"/>
    </source>
</evidence>
<keyword evidence="3" id="KW-1185">Reference proteome</keyword>
<dbReference type="RefSeq" id="WP_163890028.1">
    <property type="nucleotide sequence ID" value="NZ_BLLB01000002.1"/>
</dbReference>
<gene>
    <name evidence="2" type="ORF">MHIP_32810</name>
</gene>
<protein>
    <submittedName>
        <fullName evidence="2">Uncharacterized protein</fullName>
    </submittedName>
</protein>
<name>A0A7I9ZQ48_9MYCO</name>
<organism evidence="2 3">
    <name type="scientific">Mycolicibacterium hippocampi</name>
    <dbReference type="NCBI Taxonomy" id="659824"/>
    <lineage>
        <taxon>Bacteria</taxon>
        <taxon>Bacillati</taxon>
        <taxon>Actinomycetota</taxon>
        <taxon>Actinomycetes</taxon>
        <taxon>Mycobacteriales</taxon>
        <taxon>Mycobacteriaceae</taxon>
        <taxon>Mycolicibacterium</taxon>
    </lineage>
</organism>
<accession>A0A7I9ZQ48</accession>